<name>A0ABR3ZUK1_9LECA</name>
<dbReference type="SMART" id="SM00355">
    <property type="entry name" value="ZnF_C2H2"/>
    <property type="match status" value="2"/>
</dbReference>
<keyword evidence="4" id="KW-1185">Reference proteome</keyword>
<dbReference type="InterPro" id="IPR013087">
    <property type="entry name" value="Znf_C2H2_type"/>
</dbReference>
<gene>
    <name evidence="3" type="ORF">N7G274_009948</name>
</gene>
<dbReference type="Proteomes" id="UP001590950">
    <property type="component" value="Unassembled WGS sequence"/>
</dbReference>
<sequence length="151" mass="18049">MVQHICKTKAEANLIDPQGRDADQERKDREDAQKRRDRQEKERRDAEKKKPRNRVIKDLKGPWSGPHFSSQGKSKYESTKDTYLNCLYLGCEFRTKRLFDLERHMNGHYPPRQGELLDCPRHGCRRQGMYGFKRKDHLMQHLMEVHGKKTR</sequence>
<evidence type="ECO:0000256" key="1">
    <source>
        <dbReference type="SAM" id="MobiDB-lite"/>
    </source>
</evidence>
<evidence type="ECO:0000313" key="3">
    <source>
        <dbReference type="EMBL" id="KAL2037259.1"/>
    </source>
</evidence>
<dbReference type="EMBL" id="JBEFKJ010000042">
    <property type="protein sequence ID" value="KAL2037259.1"/>
    <property type="molecule type" value="Genomic_DNA"/>
</dbReference>
<comment type="caution">
    <text evidence="3">The sequence shown here is derived from an EMBL/GenBank/DDBJ whole genome shotgun (WGS) entry which is preliminary data.</text>
</comment>
<feature type="compositionally biased region" description="Basic and acidic residues" evidence="1">
    <location>
        <begin position="18"/>
        <end position="48"/>
    </location>
</feature>
<organism evidence="3 4">
    <name type="scientific">Stereocaulon virgatum</name>
    <dbReference type="NCBI Taxonomy" id="373712"/>
    <lineage>
        <taxon>Eukaryota</taxon>
        <taxon>Fungi</taxon>
        <taxon>Dikarya</taxon>
        <taxon>Ascomycota</taxon>
        <taxon>Pezizomycotina</taxon>
        <taxon>Lecanoromycetes</taxon>
        <taxon>OSLEUM clade</taxon>
        <taxon>Lecanoromycetidae</taxon>
        <taxon>Lecanorales</taxon>
        <taxon>Lecanorineae</taxon>
        <taxon>Stereocaulaceae</taxon>
        <taxon>Stereocaulon</taxon>
    </lineage>
</organism>
<reference evidence="3 4" key="1">
    <citation type="submission" date="2024-09" db="EMBL/GenBank/DDBJ databases">
        <title>Rethinking Asexuality: The Enigmatic Case of Functional Sexual Genes in Lepraria (Stereocaulaceae).</title>
        <authorList>
            <person name="Doellman M."/>
            <person name="Sun Y."/>
            <person name="Barcenas-Pena A."/>
            <person name="Lumbsch H.T."/>
            <person name="Grewe F."/>
        </authorList>
    </citation>
    <scope>NUCLEOTIDE SEQUENCE [LARGE SCALE GENOMIC DNA]</scope>
    <source>
        <strain evidence="3 4">Mercado 3170</strain>
    </source>
</reference>
<evidence type="ECO:0000259" key="2">
    <source>
        <dbReference type="SMART" id="SM00355"/>
    </source>
</evidence>
<protein>
    <recommendedName>
        <fullName evidence="2">C2H2-type domain-containing protein</fullName>
    </recommendedName>
</protein>
<feature type="region of interest" description="Disordered" evidence="1">
    <location>
        <begin position="1"/>
        <end position="77"/>
    </location>
</feature>
<feature type="domain" description="C2H2-type" evidence="2">
    <location>
        <begin position="84"/>
        <end position="108"/>
    </location>
</feature>
<proteinExistence type="predicted"/>
<accession>A0ABR3ZUK1</accession>
<evidence type="ECO:0000313" key="4">
    <source>
        <dbReference type="Proteomes" id="UP001590950"/>
    </source>
</evidence>
<feature type="domain" description="C2H2-type" evidence="2">
    <location>
        <begin position="117"/>
        <end position="146"/>
    </location>
</feature>
<dbReference type="Gene3D" id="3.30.160.60">
    <property type="entry name" value="Classic Zinc Finger"/>
    <property type="match status" value="1"/>
</dbReference>